<dbReference type="Proteomes" id="UP001595710">
    <property type="component" value="Unassembled WGS sequence"/>
</dbReference>
<feature type="region of interest" description="Disordered" evidence="10">
    <location>
        <begin position="1"/>
        <end position="61"/>
    </location>
</feature>
<evidence type="ECO:0000256" key="3">
    <source>
        <dbReference type="ARBA" id="ARBA00006602"/>
    </source>
</evidence>
<dbReference type="SUPFAM" id="SSF160527">
    <property type="entry name" value="V-type ATPase subunit E-like"/>
    <property type="match status" value="1"/>
</dbReference>
<keyword evidence="13" id="KW-1185">Reference proteome</keyword>
<dbReference type="PANTHER" id="PTHR34982:SF1">
    <property type="entry name" value="FLAGELLAR ASSEMBLY PROTEIN FLIH"/>
    <property type="match status" value="1"/>
</dbReference>
<evidence type="ECO:0000256" key="7">
    <source>
        <dbReference type="ARBA" id="ARBA00022795"/>
    </source>
</evidence>
<gene>
    <name evidence="12" type="ORF">ACFOND_02140</name>
</gene>
<evidence type="ECO:0000313" key="12">
    <source>
        <dbReference type="EMBL" id="MFC3700423.1"/>
    </source>
</evidence>
<sequence length="378" mass="41391">MSTTKKKVMRDASGVSELNLPKWDKNGNAVQSPEPKKPTAKVIPTVTPDIEEESISAPTVKELEKIREDAYNEGFEQGYEQGLKQGNTEGHTQGLEKGLEEGKEKGLAEGRETGHAQALAEGKAETAKALEVFKSISSALQEYRTEDELEIEKALGVLAVKIARQVVQDELRTKPSHIKQVVHAAVQALPNPDEKLTLRINPVDLEFVKSTAETNWQLQSDEAIRSGGCTVKSGFSYVDYTLEHRFETAVKQLINHIEVDVPEQKISQPISDDYLLDNTLPEVAAVDEAETQDVDIGDEQLDYSSDTKMEPKNEANAPESSGESGETENEQYSASPDINTDSETTAPVESSTDKELDDTADGPVETGLSPQESDDHEP</sequence>
<dbReference type="PRINTS" id="PR01003">
    <property type="entry name" value="FLGFLIH"/>
</dbReference>
<evidence type="ECO:0000256" key="5">
    <source>
        <dbReference type="ARBA" id="ARBA00022448"/>
    </source>
</evidence>
<evidence type="ECO:0000256" key="1">
    <source>
        <dbReference type="ARBA" id="ARBA00003041"/>
    </source>
</evidence>
<keyword evidence="12" id="KW-0966">Cell projection</keyword>
<comment type="subcellular location">
    <subcellularLocation>
        <location evidence="2">Cytoplasm</location>
    </subcellularLocation>
</comment>
<feature type="region of interest" description="Disordered" evidence="10">
    <location>
        <begin position="303"/>
        <end position="378"/>
    </location>
</feature>
<proteinExistence type="inferred from homology"/>
<dbReference type="InterPro" id="IPR018035">
    <property type="entry name" value="Flagellar_FliH/T3SS_HrpE"/>
</dbReference>
<comment type="function">
    <text evidence="1">Needed for flagellar regrowth and assembly.</text>
</comment>
<dbReference type="InterPro" id="IPR000563">
    <property type="entry name" value="Flag_FliH"/>
</dbReference>
<dbReference type="InterPro" id="IPR051472">
    <property type="entry name" value="T3SS_Stator/FliH"/>
</dbReference>
<feature type="region of interest" description="Disordered" evidence="10">
    <location>
        <begin position="82"/>
        <end position="120"/>
    </location>
</feature>
<accession>A0ABV7WQX8</accession>
<keyword evidence="12" id="KW-0282">Flagellum</keyword>
<name>A0ABV7WQX8_9GAMM</name>
<feature type="domain" description="Flagellar assembly protein FliH/Type III secretion system HrpE" evidence="11">
    <location>
        <begin position="131"/>
        <end position="248"/>
    </location>
</feature>
<keyword evidence="8" id="KW-0653">Protein transport</keyword>
<comment type="caution">
    <text evidence="12">The sequence shown here is derived from an EMBL/GenBank/DDBJ whole genome shotgun (WGS) entry which is preliminary data.</text>
</comment>
<keyword evidence="6" id="KW-0963">Cytoplasm</keyword>
<evidence type="ECO:0000256" key="10">
    <source>
        <dbReference type="SAM" id="MobiDB-lite"/>
    </source>
</evidence>
<evidence type="ECO:0000313" key="13">
    <source>
        <dbReference type="Proteomes" id="UP001595710"/>
    </source>
</evidence>
<evidence type="ECO:0000256" key="2">
    <source>
        <dbReference type="ARBA" id="ARBA00004496"/>
    </source>
</evidence>
<evidence type="ECO:0000256" key="6">
    <source>
        <dbReference type="ARBA" id="ARBA00022490"/>
    </source>
</evidence>
<organism evidence="12 13">
    <name type="scientific">Reinekea marina</name>
    <dbReference type="NCBI Taxonomy" id="1310421"/>
    <lineage>
        <taxon>Bacteria</taxon>
        <taxon>Pseudomonadati</taxon>
        <taxon>Pseudomonadota</taxon>
        <taxon>Gammaproteobacteria</taxon>
        <taxon>Oceanospirillales</taxon>
        <taxon>Saccharospirillaceae</taxon>
        <taxon>Reinekea</taxon>
    </lineage>
</organism>
<keyword evidence="12" id="KW-0969">Cilium</keyword>
<comment type="similarity">
    <text evidence="3">Belongs to the FliH family.</text>
</comment>
<evidence type="ECO:0000256" key="4">
    <source>
        <dbReference type="ARBA" id="ARBA00016507"/>
    </source>
</evidence>
<evidence type="ECO:0000256" key="9">
    <source>
        <dbReference type="ARBA" id="ARBA00023225"/>
    </source>
</evidence>
<dbReference type="PANTHER" id="PTHR34982">
    <property type="entry name" value="YOP PROTEINS TRANSLOCATION PROTEIN L"/>
    <property type="match status" value="1"/>
</dbReference>
<keyword evidence="5" id="KW-0813">Transport</keyword>
<keyword evidence="9" id="KW-1006">Bacterial flagellum protein export</keyword>
<protein>
    <recommendedName>
        <fullName evidence="4">Flagellar assembly protein FliH</fullName>
    </recommendedName>
</protein>
<dbReference type="RefSeq" id="WP_290281749.1">
    <property type="nucleotide sequence ID" value="NZ_JAUFQI010000001.1"/>
</dbReference>
<dbReference type="Pfam" id="PF02108">
    <property type="entry name" value="FliH"/>
    <property type="match status" value="1"/>
</dbReference>
<feature type="compositionally biased region" description="Polar residues" evidence="10">
    <location>
        <begin position="330"/>
        <end position="350"/>
    </location>
</feature>
<keyword evidence="7" id="KW-1005">Bacterial flagellum biogenesis</keyword>
<dbReference type="EMBL" id="JBHRYN010000005">
    <property type="protein sequence ID" value="MFC3700423.1"/>
    <property type="molecule type" value="Genomic_DNA"/>
</dbReference>
<evidence type="ECO:0000259" key="11">
    <source>
        <dbReference type="Pfam" id="PF02108"/>
    </source>
</evidence>
<feature type="compositionally biased region" description="Basic and acidic residues" evidence="10">
    <location>
        <begin position="97"/>
        <end position="114"/>
    </location>
</feature>
<reference evidence="13" key="1">
    <citation type="journal article" date="2019" name="Int. J. Syst. Evol. Microbiol.">
        <title>The Global Catalogue of Microorganisms (GCM) 10K type strain sequencing project: providing services to taxonomists for standard genome sequencing and annotation.</title>
        <authorList>
            <consortium name="The Broad Institute Genomics Platform"/>
            <consortium name="The Broad Institute Genome Sequencing Center for Infectious Disease"/>
            <person name="Wu L."/>
            <person name="Ma J."/>
        </authorList>
    </citation>
    <scope>NUCLEOTIDE SEQUENCE [LARGE SCALE GENOMIC DNA]</scope>
    <source>
        <strain evidence="13">CECT 8288</strain>
    </source>
</reference>
<evidence type="ECO:0000256" key="8">
    <source>
        <dbReference type="ARBA" id="ARBA00022927"/>
    </source>
</evidence>